<gene>
    <name evidence="8" type="primary">yfiC</name>
    <name evidence="8" type="ORF">NCTC10736_00152</name>
</gene>
<evidence type="ECO:0000256" key="4">
    <source>
        <dbReference type="ARBA" id="ARBA00022691"/>
    </source>
</evidence>
<dbReference type="GO" id="GO:0003676">
    <property type="term" value="F:nucleic acid binding"/>
    <property type="evidence" value="ECO:0007669"/>
    <property type="project" value="InterPro"/>
</dbReference>
<evidence type="ECO:0000259" key="7">
    <source>
        <dbReference type="Pfam" id="PF05175"/>
    </source>
</evidence>
<dbReference type="Proteomes" id="UP000255061">
    <property type="component" value="Unassembled WGS sequence"/>
</dbReference>
<name>A0A379ZE98_9GAMM</name>
<evidence type="ECO:0000313" key="8">
    <source>
        <dbReference type="EMBL" id="SUI59560.1"/>
    </source>
</evidence>
<dbReference type="InterPro" id="IPR022882">
    <property type="entry name" value="tRNA_adenine-N6_MeTrfase"/>
</dbReference>
<feature type="domain" description="Methyltransferase small" evidence="7">
    <location>
        <begin position="33"/>
        <end position="127"/>
    </location>
</feature>
<dbReference type="GO" id="GO:0005737">
    <property type="term" value="C:cytoplasm"/>
    <property type="evidence" value="ECO:0007669"/>
    <property type="project" value="UniProtKB-SubCell"/>
</dbReference>
<dbReference type="CDD" id="cd02440">
    <property type="entry name" value="AdoMet_MTases"/>
    <property type="match status" value="1"/>
</dbReference>
<dbReference type="PROSITE" id="PS00092">
    <property type="entry name" value="N6_MTASE"/>
    <property type="match status" value="1"/>
</dbReference>
<accession>A0A379ZE98</accession>
<dbReference type="InterPro" id="IPR020596">
    <property type="entry name" value="rRNA_Ade_Mease_Trfase_CS"/>
</dbReference>
<comment type="catalytic activity">
    <reaction evidence="6">
        <text>adenosine(37) in tRNA1(Val) + S-adenosyl-L-methionine = N(6)-methyladenosine(37) in tRNA1(Val) + S-adenosyl-L-homocysteine + H(+)</text>
        <dbReference type="Rhea" id="RHEA:43160"/>
        <dbReference type="Rhea" id="RHEA-COMP:10369"/>
        <dbReference type="Rhea" id="RHEA-COMP:10370"/>
        <dbReference type="ChEBI" id="CHEBI:15378"/>
        <dbReference type="ChEBI" id="CHEBI:57856"/>
        <dbReference type="ChEBI" id="CHEBI:59789"/>
        <dbReference type="ChEBI" id="CHEBI:74411"/>
        <dbReference type="ChEBI" id="CHEBI:74449"/>
        <dbReference type="EC" id="2.1.1.223"/>
    </reaction>
</comment>
<dbReference type="PANTHER" id="PTHR47739">
    <property type="entry name" value="TRNA1(VAL) (ADENINE(37)-N6)-METHYLTRANSFERASE"/>
    <property type="match status" value="1"/>
</dbReference>
<comment type="function">
    <text evidence="6">Specifically methylates the adenine in position 37 of tRNA(1)(Val) (anticodon cmo5UAC).</text>
</comment>
<dbReference type="InterPro" id="IPR029063">
    <property type="entry name" value="SAM-dependent_MTases_sf"/>
</dbReference>
<dbReference type="EMBL" id="UGYV01000001">
    <property type="protein sequence ID" value="SUI59560.1"/>
    <property type="molecule type" value="Genomic_DNA"/>
</dbReference>
<dbReference type="SUPFAM" id="SSF53335">
    <property type="entry name" value="S-adenosyl-L-methionine-dependent methyltransferases"/>
    <property type="match status" value="1"/>
</dbReference>
<dbReference type="InterPro" id="IPR007848">
    <property type="entry name" value="Small_mtfrase_dom"/>
</dbReference>
<dbReference type="GO" id="GO:0008033">
    <property type="term" value="P:tRNA processing"/>
    <property type="evidence" value="ECO:0007669"/>
    <property type="project" value="UniProtKB-UniRule"/>
</dbReference>
<dbReference type="PANTHER" id="PTHR47739:SF1">
    <property type="entry name" value="TRNA1(VAL) (ADENINE(37)-N6)-METHYLTRANSFERASE"/>
    <property type="match status" value="1"/>
</dbReference>
<dbReference type="RefSeq" id="WP_115405215.1">
    <property type="nucleotide sequence ID" value="NZ_UGYV01000001.1"/>
</dbReference>
<sequence>MAFTFKQFHIDDMNCGMAVGTDSVVLGAWAQLTTAKTVLDIGAGSGLLSLMAAQRSQAQITAVELDASAAHACQHNFGNSPWVNRLTLVNSSIQEFCQQVEYQGKFEHIICNPPYFEQGTQAIQSQRAMARHTDSLSFTALLDAIHVCLAPQGNASLILPMQSMARFNDCLALSQLSLIEITDLISVVGKSANRVLCVLAHKTQPEMAPKSSDIIIRELSGQYTQTMVQLIQDFYLKY</sequence>
<evidence type="ECO:0000256" key="6">
    <source>
        <dbReference type="HAMAP-Rule" id="MF_01872"/>
    </source>
</evidence>
<organism evidence="8 9">
    <name type="scientific">Shewanella morhuae</name>
    <dbReference type="NCBI Taxonomy" id="365591"/>
    <lineage>
        <taxon>Bacteria</taxon>
        <taxon>Pseudomonadati</taxon>
        <taxon>Pseudomonadota</taxon>
        <taxon>Gammaproteobacteria</taxon>
        <taxon>Alteromonadales</taxon>
        <taxon>Shewanellaceae</taxon>
        <taxon>Shewanella</taxon>
    </lineage>
</organism>
<dbReference type="EC" id="2.1.1.223" evidence="6"/>
<dbReference type="HAMAP" id="MF_01872">
    <property type="entry name" value="tRNA_methyltr_YfiC"/>
    <property type="match status" value="1"/>
</dbReference>
<dbReference type="InterPro" id="IPR002052">
    <property type="entry name" value="DNA_methylase_N6_adenine_CS"/>
</dbReference>
<evidence type="ECO:0000256" key="5">
    <source>
        <dbReference type="ARBA" id="ARBA00022694"/>
    </source>
</evidence>
<dbReference type="GO" id="GO:0016430">
    <property type="term" value="F:tRNA (adenine-N6)-methyltransferase activity"/>
    <property type="evidence" value="ECO:0007669"/>
    <property type="project" value="UniProtKB-UniRule"/>
</dbReference>
<keyword evidence="5 6" id="KW-0819">tRNA processing</keyword>
<dbReference type="GO" id="GO:0000179">
    <property type="term" value="F:rRNA (adenine-N6,N6-)-dimethyltransferase activity"/>
    <property type="evidence" value="ECO:0007669"/>
    <property type="project" value="InterPro"/>
</dbReference>
<protein>
    <recommendedName>
        <fullName evidence="6">tRNA1(Val) (adenine(37)-N6)-methyltransferase</fullName>
        <ecNumber evidence="6">2.1.1.223</ecNumber>
    </recommendedName>
    <alternativeName>
        <fullName evidence="6">tRNA m6A37 methyltransferase</fullName>
    </alternativeName>
</protein>
<evidence type="ECO:0000313" key="9">
    <source>
        <dbReference type="Proteomes" id="UP000255061"/>
    </source>
</evidence>
<keyword evidence="4 6" id="KW-0949">S-adenosyl-L-methionine</keyword>
<evidence type="ECO:0000256" key="3">
    <source>
        <dbReference type="ARBA" id="ARBA00022679"/>
    </source>
</evidence>
<keyword evidence="2 6" id="KW-0489">Methyltransferase</keyword>
<dbReference type="InterPro" id="IPR050210">
    <property type="entry name" value="tRNA_Adenine-N(6)_MTase"/>
</dbReference>
<evidence type="ECO:0000256" key="2">
    <source>
        <dbReference type="ARBA" id="ARBA00022603"/>
    </source>
</evidence>
<proteinExistence type="inferred from homology"/>
<comment type="subcellular location">
    <subcellularLocation>
        <location evidence="6">Cytoplasm</location>
    </subcellularLocation>
</comment>
<dbReference type="Gene3D" id="3.40.50.150">
    <property type="entry name" value="Vaccinia Virus protein VP39"/>
    <property type="match status" value="1"/>
</dbReference>
<reference evidence="8 9" key="1">
    <citation type="submission" date="2018-06" db="EMBL/GenBank/DDBJ databases">
        <authorList>
            <consortium name="Pathogen Informatics"/>
            <person name="Doyle S."/>
        </authorList>
    </citation>
    <scope>NUCLEOTIDE SEQUENCE [LARGE SCALE GENOMIC DNA]</scope>
    <source>
        <strain evidence="8 9">NCTC10736</strain>
    </source>
</reference>
<evidence type="ECO:0000256" key="1">
    <source>
        <dbReference type="ARBA" id="ARBA00022490"/>
    </source>
</evidence>
<keyword evidence="3 6" id="KW-0808">Transferase</keyword>
<dbReference type="PROSITE" id="PS01131">
    <property type="entry name" value="RRNA_A_DIMETH"/>
    <property type="match status" value="1"/>
</dbReference>
<dbReference type="AlphaFoldDB" id="A0A379ZE98"/>
<keyword evidence="1 6" id="KW-0963">Cytoplasm</keyword>
<comment type="similarity">
    <text evidence="6">Belongs to the methyltransferase superfamily. tRNA (adenine-N(6)-)-methyltransferase family.</text>
</comment>
<dbReference type="Pfam" id="PF05175">
    <property type="entry name" value="MTS"/>
    <property type="match status" value="1"/>
</dbReference>